<keyword evidence="2" id="KW-1185">Reference proteome</keyword>
<dbReference type="Proteomes" id="UP001184150">
    <property type="component" value="Unassembled WGS sequence"/>
</dbReference>
<comment type="caution">
    <text evidence="1">The sequence shown here is derived from an EMBL/GenBank/DDBJ whole genome shotgun (WGS) entry which is preliminary data.</text>
</comment>
<dbReference type="EMBL" id="JAVDRD010000001">
    <property type="protein sequence ID" value="MDR6509214.1"/>
    <property type="molecule type" value="Genomic_DNA"/>
</dbReference>
<evidence type="ECO:0000313" key="2">
    <source>
        <dbReference type="Proteomes" id="UP001184150"/>
    </source>
</evidence>
<accession>A0ABU1MFU8</accession>
<sequence>MIDRLGIMALAATTAQPLPASTQVVHRGNSYDVTYHAQTQARHKSVGMSAPTRQGSERCERTVTVVAERRIALPGADAALTHRLPGARTWRDSIPGHCRKDANAQAAVAQRSAQIAQFLAEAMERDRPDALAAIEAAHALAAR</sequence>
<dbReference type="RefSeq" id="WP_309804071.1">
    <property type="nucleotide sequence ID" value="NZ_JAVDRD010000001.1"/>
</dbReference>
<name>A0ABU1MFU8_9SPHN</name>
<organism evidence="1 2">
    <name type="scientific">Novosphingobium capsulatum</name>
    <dbReference type="NCBI Taxonomy" id="13688"/>
    <lineage>
        <taxon>Bacteria</taxon>
        <taxon>Pseudomonadati</taxon>
        <taxon>Pseudomonadota</taxon>
        <taxon>Alphaproteobacteria</taxon>
        <taxon>Sphingomonadales</taxon>
        <taxon>Sphingomonadaceae</taxon>
        <taxon>Novosphingobium</taxon>
    </lineage>
</organism>
<reference evidence="1 2" key="1">
    <citation type="submission" date="2023-07" db="EMBL/GenBank/DDBJ databases">
        <title>Sorghum-associated microbial communities from plants grown in Nebraska, USA.</title>
        <authorList>
            <person name="Schachtman D."/>
        </authorList>
    </citation>
    <scope>NUCLEOTIDE SEQUENCE [LARGE SCALE GENOMIC DNA]</scope>
    <source>
        <strain evidence="1 2">DS1027</strain>
    </source>
</reference>
<proteinExistence type="predicted"/>
<evidence type="ECO:0008006" key="3">
    <source>
        <dbReference type="Google" id="ProtNLM"/>
    </source>
</evidence>
<protein>
    <recommendedName>
        <fullName evidence="3">Lipoprotein</fullName>
    </recommendedName>
</protein>
<gene>
    <name evidence="1" type="ORF">J2792_000054</name>
</gene>
<evidence type="ECO:0000313" key="1">
    <source>
        <dbReference type="EMBL" id="MDR6509214.1"/>
    </source>
</evidence>